<dbReference type="EMBL" id="SOYY01000016">
    <property type="protein sequence ID" value="KAA0710273.1"/>
    <property type="molecule type" value="Genomic_DNA"/>
</dbReference>
<evidence type="ECO:0000256" key="1">
    <source>
        <dbReference type="SAM" id="MobiDB-lite"/>
    </source>
</evidence>
<dbReference type="InterPro" id="IPR009505">
    <property type="entry name" value="Neural_ProG_Cyt"/>
</dbReference>
<feature type="transmembrane region" description="Helical" evidence="2">
    <location>
        <begin position="332"/>
        <end position="356"/>
    </location>
</feature>
<dbReference type="AlphaFoldDB" id="A0A5A9NLH5"/>
<dbReference type="PANTHER" id="PTHR15381:SF1">
    <property type="entry name" value="CHONDROITIN SULFATE PROTEOGLYCAN 5"/>
    <property type="match status" value="1"/>
</dbReference>
<feature type="compositionally biased region" description="Low complexity" evidence="1">
    <location>
        <begin position="539"/>
        <end position="558"/>
    </location>
</feature>
<feature type="region of interest" description="Disordered" evidence="1">
    <location>
        <begin position="416"/>
        <end position="462"/>
    </location>
</feature>
<dbReference type="GO" id="GO:0048858">
    <property type="term" value="P:cell projection morphogenesis"/>
    <property type="evidence" value="ECO:0007669"/>
    <property type="project" value="TreeGrafter"/>
</dbReference>
<evidence type="ECO:0000259" key="3">
    <source>
        <dbReference type="Pfam" id="PF06567"/>
    </source>
</evidence>
<reference evidence="4 5" key="1">
    <citation type="journal article" date="2019" name="Mol. Ecol. Resour.">
        <title>Chromosome-level genome assembly of Triplophysa tibetana, a fish adapted to the harsh high-altitude environment of the Tibetan Plateau.</title>
        <authorList>
            <person name="Yang X."/>
            <person name="Liu H."/>
            <person name="Ma Z."/>
            <person name="Zou Y."/>
            <person name="Zou M."/>
            <person name="Mao Y."/>
            <person name="Li X."/>
            <person name="Wang H."/>
            <person name="Chen T."/>
            <person name="Wang W."/>
            <person name="Yang R."/>
        </authorList>
    </citation>
    <scope>NUCLEOTIDE SEQUENCE [LARGE SCALE GENOMIC DNA]</scope>
    <source>
        <strain evidence="4">TTIB1903HZAU</strain>
        <tissue evidence="4">Muscle</tissue>
    </source>
</reference>
<sequence length="558" mass="61726">MYYRNARFCSAGWKSMVLSSVLLVYIVPLYANGSSFISNSTLSTNSTESNGVGLKPALPDEATPITRVHSRRPRAGEESESRGETATTTNVESSKWKRLMDLTAGGMAAKLPTLADPQTQGLSQMDFTEESSENSTPRWKSEILQADGTLLDVDRTPYESTHSPPEETITVSFYNPPHDHHISNDRPWVQQLQGGDPTSWTLSDFYDYLSTDYTPTEVYPDESQPTPPDMEDENWPFVASAVPSNKKSFGVEDSGSGVSDPAGTREAYNLACLPGFLRINETCLPACTVITGYCFNGGQCYVIDSIGAFCRCNVQEFIWNKGSRCQSAISDFQVMCIAVGGATIMLLALFMVIVFFSKKLYLLKTENRRLRKRSKSRPQSEHPVDNFSLCTVPENSQANKTMSRYTWEYKPKEDCGCEDETTKEEPDCPKCPPKEDEPLNIQNSLTPNHENNKAAGEDNAEEGGVTIDLELLLPKEAKTNPETSRPLHYNVFLYKLPKSPKKSPVLRRPPGRSGQARPLSQICPRRSSEPGYSPISTRSLPGVLSGSSSPHLGTAYTP</sequence>
<feature type="region of interest" description="Disordered" evidence="1">
    <location>
        <begin position="43"/>
        <end position="92"/>
    </location>
</feature>
<keyword evidence="5" id="KW-1185">Reference proteome</keyword>
<name>A0A5A9NLH5_9TELE</name>
<evidence type="ECO:0000256" key="2">
    <source>
        <dbReference type="SAM" id="Phobius"/>
    </source>
</evidence>
<dbReference type="GO" id="GO:0045202">
    <property type="term" value="C:synapse"/>
    <property type="evidence" value="ECO:0007669"/>
    <property type="project" value="TreeGrafter"/>
</dbReference>
<keyword evidence="2" id="KW-0472">Membrane</keyword>
<evidence type="ECO:0000313" key="4">
    <source>
        <dbReference type="EMBL" id="KAA0710273.1"/>
    </source>
</evidence>
<dbReference type="Proteomes" id="UP000324632">
    <property type="component" value="Chromosome 16"/>
</dbReference>
<dbReference type="Pfam" id="PF06567">
    <property type="entry name" value="Neural_ProG_Cyt"/>
    <property type="match status" value="1"/>
</dbReference>
<feature type="compositionally biased region" description="Basic and acidic residues" evidence="1">
    <location>
        <begin position="74"/>
        <end position="83"/>
    </location>
</feature>
<comment type="caution">
    <text evidence="4">The sequence shown here is derived from an EMBL/GenBank/DDBJ whole genome shotgun (WGS) entry which is preliminary data.</text>
</comment>
<dbReference type="OrthoDB" id="9935774at2759"/>
<keyword evidence="2" id="KW-0812">Transmembrane</keyword>
<evidence type="ECO:0000313" key="5">
    <source>
        <dbReference type="Proteomes" id="UP000324632"/>
    </source>
</evidence>
<accession>A0A5A9NLH5</accession>
<organism evidence="4 5">
    <name type="scientific">Triplophysa tibetana</name>
    <dbReference type="NCBI Taxonomy" id="1572043"/>
    <lineage>
        <taxon>Eukaryota</taxon>
        <taxon>Metazoa</taxon>
        <taxon>Chordata</taxon>
        <taxon>Craniata</taxon>
        <taxon>Vertebrata</taxon>
        <taxon>Euteleostomi</taxon>
        <taxon>Actinopterygii</taxon>
        <taxon>Neopterygii</taxon>
        <taxon>Teleostei</taxon>
        <taxon>Ostariophysi</taxon>
        <taxon>Cypriniformes</taxon>
        <taxon>Nemacheilidae</taxon>
        <taxon>Triplophysa</taxon>
    </lineage>
</organism>
<keyword evidence="2" id="KW-1133">Transmembrane helix</keyword>
<proteinExistence type="predicted"/>
<feature type="compositionally biased region" description="Polar residues" evidence="1">
    <location>
        <begin position="440"/>
        <end position="449"/>
    </location>
</feature>
<protein>
    <submittedName>
        <fullName evidence="4">Chondroitin sulfate proteoglycan 5</fullName>
    </submittedName>
</protein>
<feature type="region of interest" description="Disordered" evidence="1">
    <location>
        <begin position="499"/>
        <end position="558"/>
    </location>
</feature>
<dbReference type="PANTHER" id="PTHR15381">
    <property type="entry name" value="CHONDROITIN SULFATE PROTEOGLYCAN 5 -RELATED"/>
    <property type="match status" value="1"/>
</dbReference>
<gene>
    <name evidence="4" type="ORF">E1301_Tti016954</name>
</gene>
<feature type="domain" description="Neural chondroitin sulphate proteoglycan cytoplasmic" evidence="3">
    <location>
        <begin position="360"/>
        <end position="462"/>
    </location>
</feature>
<feature type="compositionally biased region" description="Basic and acidic residues" evidence="1">
    <location>
        <begin position="423"/>
        <end position="437"/>
    </location>
</feature>